<proteinExistence type="predicted"/>
<dbReference type="AlphaFoldDB" id="A0A015KED2"/>
<sequence>MTNYIAKGKHSKGFEFTTTEHFSPSAAENLRNGGRSSSGIIYKREEKYVYGKTCGCG</sequence>
<dbReference type="Proteomes" id="UP000022910">
    <property type="component" value="Unassembled WGS sequence"/>
</dbReference>
<gene>
    <name evidence="1" type="ORF">RirG_018910</name>
</gene>
<name>A0A015KED2_RHIIW</name>
<dbReference type="OrthoDB" id="10336161at2759"/>
<organism evidence="1 2">
    <name type="scientific">Rhizophagus irregularis (strain DAOM 197198w)</name>
    <name type="common">Glomus intraradices</name>
    <dbReference type="NCBI Taxonomy" id="1432141"/>
    <lineage>
        <taxon>Eukaryota</taxon>
        <taxon>Fungi</taxon>
        <taxon>Fungi incertae sedis</taxon>
        <taxon>Mucoromycota</taxon>
        <taxon>Glomeromycotina</taxon>
        <taxon>Glomeromycetes</taxon>
        <taxon>Glomerales</taxon>
        <taxon>Glomeraceae</taxon>
        <taxon>Rhizophagus</taxon>
    </lineage>
</organism>
<dbReference type="EMBL" id="JEMT01009814">
    <property type="protein sequence ID" value="EXX77985.1"/>
    <property type="molecule type" value="Genomic_DNA"/>
</dbReference>
<dbReference type="HOGENOM" id="CLU_2997664_0_0_1"/>
<evidence type="ECO:0000313" key="2">
    <source>
        <dbReference type="Proteomes" id="UP000022910"/>
    </source>
</evidence>
<evidence type="ECO:0000313" key="1">
    <source>
        <dbReference type="EMBL" id="EXX77985.1"/>
    </source>
</evidence>
<accession>A0A015KED2</accession>
<comment type="caution">
    <text evidence="1">The sequence shown here is derived from an EMBL/GenBank/DDBJ whole genome shotgun (WGS) entry which is preliminary data.</text>
</comment>
<protein>
    <submittedName>
        <fullName evidence="1">Uncharacterized protein</fullName>
    </submittedName>
</protein>
<keyword evidence="2" id="KW-1185">Reference proteome</keyword>
<reference evidence="1 2" key="1">
    <citation type="submission" date="2014-02" db="EMBL/GenBank/DDBJ databases">
        <title>Single nucleus genome sequencing reveals high similarity among nuclei of an endomycorrhizal fungus.</title>
        <authorList>
            <person name="Lin K."/>
            <person name="Geurts R."/>
            <person name="Zhang Z."/>
            <person name="Limpens E."/>
            <person name="Saunders D.G."/>
            <person name="Mu D."/>
            <person name="Pang E."/>
            <person name="Cao H."/>
            <person name="Cha H."/>
            <person name="Lin T."/>
            <person name="Zhou Q."/>
            <person name="Shang Y."/>
            <person name="Li Y."/>
            <person name="Ivanov S."/>
            <person name="Sharma T."/>
            <person name="Velzen R.V."/>
            <person name="Ruijter N.D."/>
            <person name="Aanen D.K."/>
            <person name="Win J."/>
            <person name="Kamoun S."/>
            <person name="Bisseling T."/>
            <person name="Huang S."/>
        </authorList>
    </citation>
    <scope>NUCLEOTIDE SEQUENCE [LARGE SCALE GENOMIC DNA]</scope>
    <source>
        <strain evidence="2">DAOM197198w</strain>
    </source>
</reference>